<dbReference type="KEGG" id="mai:MICA_2272"/>
<accession>G2KT31</accession>
<dbReference type="AlphaFoldDB" id="G2KT31"/>
<evidence type="ECO:0000313" key="2">
    <source>
        <dbReference type="Proteomes" id="UP000009286"/>
    </source>
</evidence>
<reference evidence="1 2" key="1">
    <citation type="journal article" date="2011" name="BMC Genomics">
        <title>Genomic insights into an obligate epibiotic bacterial predator: Micavibrio aeruginosavorus ARL-13.</title>
        <authorList>
            <person name="Wang Z."/>
            <person name="Kadouri D."/>
            <person name="Wu M."/>
        </authorList>
    </citation>
    <scope>NUCLEOTIDE SEQUENCE [LARGE SCALE GENOMIC DNA]</scope>
    <source>
        <strain evidence="1 2">ARL-13</strain>
    </source>
</reference>
<organism evidence="1 2">
    <name type="scientific">Micavibrio aeruginosavorus (strain ARL-13)</name>
    <dbReference type="NCBI Taxonomy" id="856793"/>
    <lineage>
        <taxon>Bacteria</taxon>
        <taxon>Pseudomonadati</taxon>
        <taxon>Bdellovibrionota</taxon>
        <taxon>Bdellovibrionia</taxon>
        <taxon>Bdellovibrionales</taxon>
        <taxon>Pseudobdellovibrionaceae</taxon>
        <taxon>Micavibrio</taxon>
    </lineage>
</organism>
<dbReference type="HOGENOM" id="CLU_097131_0_0_5"/>
<dbReference type="Proteomes" id="UP000009286">
    <property type="component" value="Chromosome"/>
</dbReference>
<name>G2KT31_MICAA</name>
<sequence>MFWKMRNKITQNCADAKFCIKFVKTPFKTAIFVRTALQQAYSMGVHFGSLIEGKTMRKSFDDANKETGAQTPDMSAAEAVMINIFDWDFHKSYDGQRLDREARKTLDKSLQANIRTLCPNLGETNILSTYSDLLIDGHAGGLDQVMELTEKVIDACLRAQNGERKTLNDLDRFLSKKLEKMEKHFGNGDAVESVPLHVVAEAMDSSEQGSKYHGAFKQSAELNTMRKIVDEMPKGSVQNKKPGLFDFLRR</sequence>
<protein>
    <submittedName>
        <fullName evidence="1">Uncharacterized protein</fullName>
    </submittedName>
</protein>
<proteinExistence type="predicted"/>
<gene>
    <name evidence="1" type="ordered locus">MICA_2272</name>
</gene>
<evidence type="ECO:0000313" key="1">
    <source>
        <dbReference type="EMBL" id="AEP10575.1"/>
    </source>
</evidence>
<keyword evidence="2" id="KW-1185">Reference proteome</keyword>
<dbReference type="EMBL" id="CP002382">
    <property type="protein sequence ID" value="AEP10575.1"/>
    <property type="molecule type" value="Genomic_DNA"/>
</dbReference>